<accession>A0ABT1F4R5</accession>
<evidence type="ECO:0000313" key="1">
    <source>
        <dbReference type="EMBL" id="MCP1259951.1"/>
    </source>
</evidence>
<keyword evidence="2" id="KW-1185">Reference proteome</keyword>
<dbReference type="RefSeq" id="WP_165993127.1">
    <property type="nucleotide sequence ID" value="NZ_JAMYZY010000062.1"/>
</dbReference>
<dbReference type="Proteomes" id="UP001523528">
    <property type="component" value="Unassembled WGS sequence"/>
</dbReference>
<organism evidence="1 2">
    <name type="scientific">Acetobacter lambici</name>
    <dbReference type="NCBI Taxonomy" id="1332824"/>
    <lineage>
        <taxon>Bacteria</taxon>
        <taxon>Pseudomonadati</taxon>
        <taxon>Pseudomonadota</taxon>
        <taxon>Alphaproteobacteria</taxon>
        <taxon>Acetobacterales</taxon>
        <taxon>Acetobacteraceae</taxon>
        <taxon>Acetobacter</taxon>
    </lineage>
</organism>
<name>A0ABT1F4R5_9PROT</name>
<sequence length="148" mass="15361">MATDVKTLYPAQYYASYDTAAAQPAHINGWYDTWNMSDVSAVPTASDMIAVTEAQWMARNSNQGVQNGAIVACPAPVPVPTVSLAAQAQSALTAASAATWQAYGMYGETTPADVVTYLKALHAIANGTDTTSTALPVQPTDVMAAATS</sequence>
<protein>
    <submittedName>
        <fullName evidence="1">Uncharacterized protein</fullName>
    </submittedName>
</protein>
<dbReference type="EMBL" id="JAMYZZ010000066">
    <property type="protein sequence ID" value="MCP1259951.1"/>
    <property type="molecule type" value="Genomic_DNA"/>
</dbReference>
<evidence type="ECO:0000313" key="2">
    <source>
        <dbReference type="Proteomes" id="UP001523528"/>
    </source>
</evidence>
<comment type="caution">
    <text evidence="1">The sequence shown here is derived from an EMBL/GenBank/DDBJ whole genome shotgun (WGS) entry which is preliminary data.</text>
</comment>
<reference evidence="1 2" key="1">
    <citation type="submission" date="2022-06" db="EMBL/GenBank/DDBJ databases">
        <title>Acetobacer genomes from food samples.</title>
        <authorList>
            <person name="Sombolestani A."/>
        </authorList>
    </citation>
    <scope>NUCLEOTIDE SEQUENCE [LARGE SCALE GENOMIC DNA]</scope>
    <source>
        <strain evidence="1 2">R-83285</strain>
    </source>
</reference>
<proteinExistence type="predicted"/>
<gene>
    <name evidence="1" type="ORF">NKW50_15360</name>
</gene>